<keyword evidence="8 12" id="KW-0472">Membrane</keyword>
<keyword evidence="9" id="KW-0961">Cell wall biogenesis/degradation</keyword>
<accession>A0ABD0V3Z4</accession>
<name>A0ABD0V3Z4_DENTH</name>
<evidence type="ECO:0000256" key="10">
    <source>
        <dbReference type="PROSITE-ProRule" id="PRU00285"/>
    </source>
</evidence>
<keyword evidence="4 12" id="KW-0812">Transmembrane</keyword>
<feature type="transmembrane region" description="Helical" evidence="12">
    <location>
        <begin position="48"/>
        <end position="72"/>
    </location>
</feature>
<keyword evidence="15" id="KW-1185">Reference proteome</keyword>
<evidence type="ECO:0000256" key="6">
    <source>
        <dbReference type="ARBA" id="ARBA00022989"/>
    </source>
</evidence>
<evidence type="ECO:0000256" key="9">
    <source>
        <dbReference type="ARBA" id="ARBA00023316"/>
    </source>
</evidence>
<dbReference type="GO" id="GO:0006865">
    <property type="term" value="P:amino acid transport"/>
    <property type="evidence" value="ECO:0007669"/>
    <property type="project" value="UniProtKB-KW"/>
</dbReference>
<sequence length="570" mass="63175">MYEYLDTKYGRGGSPFALHNVLFRIIVRGGYLTINTLLSALLPFLGDFMSLTGALSTFPLTFVLANHMYLMVNMKKLSVPRKAWHWLNVLGFSCLAVIAAISAADDSKLSDRTLCNELPQGSAKHELEVLPGKAVADADGSSKLVMSNGFQMENGDSMATEQKAEFSRSDVQSRDIDGSRRKGRSKEAELSQVDGISFKVETAACSKPGKKMEGSSGASGHERSLENSQMTGGDFPASELSSNKSELISEAERNLLKISASKSHTVVEDSKTTPTATCDSETKHQRHRGRSGSQREVKEVDFPGQKKSAGTKKEKGGGLHVDEEDKEVKLKVYLSERGAVVSPQAGTYEYPFLVVGAAPVSHPTALEKSAYRRFAGPSRTSKKRLLDHPLRHKHRDALPPTTFLRSFRLPENAKVDGVREAMENGVLTVTVPKEGVQKPKKCYIELSKQVKDKLGKVDPYFNKLADAMVTWIEAWDELNPSPNAFAVRSSKWFVLEHVEHERPEILKKEIGMFELQRNGFCMFKTLASLHKPGVVHRDVKANFNLSFQMKAEVDDNEVWKQISQDLVVIV</sequence>
<dbReference type="PANTHER" id="PTHR31682:SF44">
    <property type="entry name" value="UDP-ARABINOPYRANOSE MUTASE 3"/>
    <property type="match status" value="1"/>
</dbReference>
<dbReference type="Gene3D" id="2.60.40.790">
    <property type="match status" value="1"/>
</dbReference>
<feature type="region of interest" description="Disordered" evidence="11">
    <location>
        <begin position="205"/>
        <end position="243"/>
    </location>
</feature>
<evidence type="ECO:0000256" key="11">
    <source>
        <dbReference type="SAM" id="MobiDB-lite"/>
    </source>
</evidence>
<feature type="region of interest" description="Disordered" evidence="11">
    <location>
        <begin position="159"/>
        <end position="191"/>
    </location>
</feature>
<protein>
    <recommendedName>
        <fullName evidence="13">SHSP domain-containing protein</fullName>
    </recommendedName>
</protein>
<feature type="transmembrane region" description="Helical" evidence="12">
    <location>
        <begin position="21"/>
        <end position="42"/>
    </location>
</feature>
<feature type="compositionally biased region" description="Basic and acidic residues" evidence="11">
    <location>
        <begin position="162"/>
        <end position="189"/>
    </location>
</feature>
<dbReference type="AlphaFoldDB" id="A0ABD0V3Z4"/>
<dbReference type="GO" id="GO:0071555">
    <property type="term" value="P:cell wall organization"/>
    <property type="evidence" value="ECO:0007669"/>
    <property type="project" value="UniProtKB-KW"/>
</dbReference>
<dbReference type="SUPFAM" id="SSF49764">
    <property type="entry name" value="HSP20-like chaperones"/>
    <property type="match status" value="1"/>
</dbReference>
<proteinExistence type="inferred from homology"/>
<evidence type="ECO:0000256" key="7">
    <source>
        <dbReference type="ARBA" id="ARBA00023034"/>
    </source>
</evidence>
<evidence type="ECO:0000256" key="5">
    <source>
        <dbReference type="ARBA" id="ARBA00022970"/>
    </source>
</evidence>
<keyword evidence="5" id="KW-0813">Transport</keyword>
<keyword evidence="6 12" id="KW-1133">Transmembrane helix</keyword>
<dbReference type="PROSITE" id="PS01031">
    <property type="entry name" value="SHSP"/>
    <property type="match status" value="1"/>
</dbReference>
<comment type="similarity">
    <text evidence="3">Belongs to the RGP family.</text>
</comment>
<dbReference type="InterPro" id="IPR013057">
    <property type="entry name" value="AA_transpt_TM"/>
</dbReference>
<feature type="domain" description="SHSP" evidence="13">
    <location>
        <begin position="329"/>
        <end position="449"/>
    </location>
</feature>
<feature type="transmembrane region" description="Helical" evidence="12">
    <location>
        <begin position="84"/>
        <end position="104"/>
    </location>
</feature>
<evidence type="ECO:0000256" key="4">
    <source>
        <dbReference type="ARBA" id="ARBA00022692"/>
    </source>
</evidence>
<comment type="subcellular location">
    <subcellularLocation>
        <location evidence="2">Golgi apparatus</location>
    </subcellularLocation>
    <subcellularLocation>
        <location evidence="1">Membrane</location>
    </subcellularLocation>
</comment>
<evidence type="ECO:0000256" key="1">
    <source>
        <dbReference type="ARBA" id="ARBA00004370"/>
    </source>
</evidence>
<evidence type="ECO:0000259" key="13">
    <source>
        <dbReference type="PROSITE" id="PS01031"/>
    </source>
</evidence>
<dbReference type="PANTHER" id="PTHR31682">
    <property type="entry name" value="UDP-ARABINOSE MUTASE"/>
    <property type="match status" value="1"/>
</dbReference>
<dbReference type="Pfam" id="PF01490">
    <property type="entry name" value="Aa_trans"/>
    <property type="match status" value="1"/>
</dbReference>
<evidence type="ECO:0000313" key="14">
    <source>
        <dbReference type="EMBL" id="KAL0919666.1"/>
    </source>
</evidence>
<dbReference type="InterPro" id="IPR008978">
    <property type="entry name" value="HSP20-like_chaperone"/>
</dbReference>
<gene>
    <name evidence="14" type="ORF">M5K25_011779</name>
</gene>
<keyword evidence="7" id="KW-0333">Golgi apparatus</keyword>
<dbReference type="Pfam" id="PF03214">
    <property type="entry name" value="RGP"/>
    <property type="match status" value="1"/>
</dbReference>
<dbReference type="InterPro" id="IPR002068">
    <property type="entry name" value="A-crystallin/Hsp20_dom"/>
</dbReference>
<dbReference type="EMBL" id="JANQDX010000009">
    <property type="protein sequence ID" value="KAL0919666.1"/>
    <property type="molecule type" value="Genomic_DNA"/>
</dbReference>
<evidence type="ECO:0000256" key="2">
    <source>
        <dbReference type="ARBA" id="ARBA00004555"/>
    </source>
</evidence>
<evidence type="ECO:0000256" key="8">
    <source>
        <dbReference type="ARBA" id="ARBA00023136"/>
    </source>
</evidence>
<evidence type="ECO:0000256" key="3">
    <source>
        <dbReference type="ARBA" id="ARBA00008986"/>
    </source>
</evidence>
<comment type="similarity">
    <text evidence="10">Belongs to the small heat shock protein (HSP20) family.</text>
</comment>
<dbReference type="Proteomes" id="UP001552299">
    <property type="component" value="Unassembled WGS sequence"/>
</dbReference>
<dbReference type="GO" id="GO:0016020">
    <property type="term" value="C:membrane"/>
    <property type="evidence" value="ECO:0007669"/>
    <property type="project" value="UniProtKB-SubCell"/>
</dbReference>
<reference evidence="14 15" key="1">
    <citation type="journal article" date="2024" name="Plant Biotechnol. J.">
        <title>Dendrobium thyrsiflorum genome and its molecular insights into genes involved in important horticultural traits.</title>
        <authorList>
            <person name="Chen B."/>
            <person name="Wang J.Y."/>
            <person name="Zheng P.J."/>
            <person name="Li K.L."/>
            <person name="Liang Y.M."/>
            <person name="Chen X.F."/>
            <person name="Zhang C."/>
            <person name="Zhao X."/>
            <person name="He X."/>
            <person name="Zhang G.Q."/>
            <person name="Liu Z.J."/>
            <person name="Xu Q."/>
        </authorList>
    </citation>
    <scope>NUCLEOTIDE SEQUENCE [LARGE SCALE GENOMIC DNA]</scope>
    <source>
        <strain evidence="14">GZMU011</strain>
    </source>
</reference>
<comment type="caution">
    <text evidence="14">The sequence shown here is derived from an EMBL/GenBank/DDBJ whole genome shotgun (WGS) entry which is preliminary data.</text>
</comment>
<organism evidence="14 15">
    <name type="scientific">Dendrobium thyrsiflorum</name>
    <name type="common">Pinecone-like raceme dendrobium</name>
    <name type="synonym">Orchid</name>
    <dbReference type="NCBI Taxonomy" id="117978"/>
    <lineage>
        <taxon>Eukaryota</taxon>
        <taxon>Viridiplantae</taxon>
        <taxon>Streptophyta</taxon>
        <taxon>Embryophyta</taxon>
        <taxon>Tracheophyta</taxon>
        <taxon>Spermatophyta</taxon>
        <taxon>Magnoliopsida</taxon>
        <taxon>Liliopsida</taxon>
        <taxon>Asparagales</taxon>
        <taxon>Orchidaceae</taxon>
        <taxon>Epidendroideae</taxon>
        <taxon>Malaxideae</taxon>
        <taxon>Dendrobiinae</taxon>
        <taxon>Dendrobium</taxon>
    </lineage>
</organism>
<dbReference type="InterPro" id="IPR037595">
    <property type="entry name" value="RGP_fam"/>
</dbReference>
<dbReference type="GO" id="GO:0005794">
    <property type="term" value="C:Golgi apparatus"/>
    <property type="evidence" value="ECO:0007669"/>
    <property type="project" value="UniProtKB-SubCell"/>
</dbReference>
<evidence type="ECO:0000313" key="15">
    <source>
        <dbReference type="Proteomes" id="UP001552299"/>
    </source>
</evidence>
<evidence type="ECO:0000256" key="12">
    <source>
        <dbReference type="SAM" id="Phobius"/>
    </source>
</evidence>
<feature type="region of interest" description="Disordered" evidence="11">
    <location>
        <begin position="262"/>
        <end position="319"/>
    </location>
</feature>
<keyword evidence="5" id="KW-0029">Amino-acid transport</keyword>